<dbReference type="EMBL" id="VDUZ01000016">
    <property type="protein sequence ID" value="TXL74885.1"/>
    <property type="molecule type" value="Genomic_DNA"/>
</dbReference>
<gene>
    <name evidence="1" type="ORF">FHP25_15865</name>
</gene>
<keyword evidence="2" id="KW-1185">Reference proteome</keyword>
<sequence length="61" mass="6605">MGHSDALLDRIYGLVAQARRIVDITLLQPPPDGRFLAALRNAVTTLGRSGRSVQVRVVVGH</sequence>
<proteinExistence type="predicted"/>
<dbReference type="Proteomes" id="UP000321638">
    <property type="component" value="Unassembled WGS sequence"/>
</dbReference>
<name>A0A5C8PLQ2_9HYPH</name>
<reference evidence="1 2" key="1">
    <citation type="submission" date="2019-06" db="EMBL/GenBank/DDBJ databases">
        <title>New taxonomy in bacterial strain CC-CFT640, isolated from vineyard.</title>
        <authorList>
            <person name="Lin S.-Y."/>
            <person name="Tsai C.-F."/>
            <person name="Young C.-C."/>
        </authorList>
    </citation>
    <scope>NUCLEOTIDE SEQUENCE [LARGE SCALE GENOMIC DNA]</scope>
    <source>
        <strain evidence="1 2">CC-CFT640</strain>
    </source>
</reference>
<accession>A0A5C8PLQ2</accession>
<dbReference type="AlphaFoldDB" id="A0A5C8PLQ2"/>
<organism evidence="1 2">
    <name type="scientific">Vineibacter terrae</name>
    <dbReference type="NCBI Taxonomy" id="2586908"/>
    <lineage>
        <taxon>Bacteria</taxon>
        <taxon>Pseudomonadati</taxon>
        <taxon>Pseudomonadota</taxon>
        <taxon>Alphaproteobacteria</taxon>
        <taxon>Hyphomicrobiales</taxon>
        <taxon>Vineibacter</taxon>
    </lineage>
</organism>
<evidence type="ECO:0000313" key="1">
    <source>
        <dbReference type="EMBL" id="TXL74885.1"/>
    </source>
</evidence>
<evidence type="ECO:0000313" key="2">
    <source>
        <dbReference type="Proteomes" id="UP000321638"/>
    </source>
</evidence>
<dbReference type="RefSeq" id="WP_147847929.1">
    <property type="nucleotide sequence ID" value="NZ_VDUZ01000016.1"/>
</dbReference>
<protein>
    <submittedName>
        <fullName evidence="1">Uncharacterized protein</fullName>
    </submittedName>
</protein>
<dbReference type="Gene3D" id="3.30.870.10">
    <property type="entry name" value="Endonuclease Chain A"/>
    <property type="match status" value="1"/>
</dbReference>
<comment type="caution">
    <text evidence="1">The sequence shown here is derived from an EMBL/GenBank/DDBJ whole genome shotgun (WGS) entry which is preliminary data.</text>
</comment>